<feature type="domain" description="BPTI/Kunitz inhibitor" evidence="5">
    <location>
        <begin position="137"/>
        <end position="187"/>
    </location>
</feature>
<keyword evidence="7" id="KW-1185">Reference proteome</keyword>
<dbReference type="InterPro" id="IPR002223">
    <property type="entry name" value="Kunitz_BPTI"/>
</dbReference>
<evidence type="ECO:0000256" key="4">
    <source>
        <dbReference type="SAM" id="Phobius"/>
    </source>
</evidence>
<dbReference type="FunFam" id="4.10.410.10:FF:000006">
    <property type="entry name" value="Serine peptidase inhibitor, Kunitz type 1"/>
    <property type="match status" value="1"/>
</dbReference>
<dbReference type="GO" id="GO:0044483">
    <property type="term" value="P:venom-mediated perturbation of hemostasis"/>
    <property type="evidence" value="ECO:0007669"/>
    <property type="project" value="UniProtKB-ARBA"/>
</dbReference>
<dbReference type="PANTHER" id="PTHR47247">
    <property type="entry name" value="KUNITZ-TYPE PROTEASE INHIBITOR 2"/>
    <property type="match status" value="1"/>
</dbReference>
<dbReference type="PROSITE" id="PS00280">
    <property type="entry name" value="BPTI_KUNITZ_1"/>
    <property type="match status" value="2"/>
</dbReference>
<evidence type="ECO:0000259" key="5">
    <source>
        <dbReference type="PROSITE" id="PS50279"/>
    </source>
</evidence>
<dbReference type="GeneTree" id="ENSGT00940000160348"/>
<keyword evidence="4" id="KW-0812">Transmembrane</keyword>
<dbReference type="PRINTS" id="PR00759">
    <property type="entry name" value="BASICPTASE"/>
</dbReference>
<proteinExistence type="predicted"/>
<dbReference type="FunFam" id="4.10.410.10:FF:000021">
    <property type="entry name" value="Serine protease inhibitor, putative"/>
    <property type="match status" value="1"/>
</dbReference>
<dbReference type="Gene3D" id="4.10.410.10">
    <property type="entry name" value="Pancreatic trypsin inhibitor Kunitz domain"/>
    <property type="match status" value="2"/>
</dbReference>
<dbReference type="SUPFAM" id="SSF57362">
    <property type="entry name" value="BPTI-like"/>
    <property type="match status" value="2"/>
</dbReference>
<dbReference type="Proteomes" id="UP000472275">
    <property type="component" value="Unassembled WGS sequence"/>
</dbReference>
<dbReference type="PROSITE" id="PS50279">
    <property type="entry name" value="BPTI_KUNITZ_2"/>
    <property type="match status" value="2"/>
</dbReference>
<evidence type="ECO:0000313" key="7">
    <source>
        <dbReference type="Proteomes" id="UP000472275"/>
    </source>
</evidence>
<feature type="transmembrane region" description="Helical" evidence="4">
    <location>
        <begin position="210"/>
        <end position="229"/>
    </location>
</feature>
<organism evidence="6 7">
    <name type="scientific">Aquila chrysaetos chrysaetos</name>
    <dbReference type="NCBI Taxonomy" id="223781"/>
    <lineage>
        <taxon>Eukaryota</taxon>
        <taxon>Metazoa</taxon>
        <taxon>Chordata</taxon>
        <taxon>Craniata</taxon>
        <taxon>Vertebrata</taxon>
        <taxon>Euteleostomi</taxon>
        <taxon>Archelosauria</taxon>
        <taxon>Archosauria</taxon>
        <taxon>Dinosauria</taxon>
        <taxon>Saurischia</taxon>
        <taxon>Theropoda</taxon>
        <taxon>Coelurosauria</taxon>
        <taxon>Aves</taxon>
        <taxon>Neognathae</taxon>
        <taxon>Neoaves</taxon>
        <taxon>Telluraves</taxon>
        <taxon>Accipitrimorphae</taxon>
        <taxon>Accipitriformes</taxon>
        <taxon>Accipitridae</taxon>
        <taxon>Accipitrinae</taxon>
        <taxon>Aquila</taxon>
    </lineage>
</organism>
<reference evidence="6" key="2">
    <citation type="submission" date="2025-09" db="UniProtKB">
        <authorList>
            <consortium name="Ensembl"/>
        </authorList>
    </citation>
    <scope>IDENTIFICATION</scope>
</reference>
<dbReference type="InParanoid" id="A0A663F0Q3"/>
<evidence type="ECO:0000256" key="3">
    <source>
        <dbReference type="ARBA" id="ARBA00023157"/>
    </source>
</evidence>
<name>A0A663F0Q3_AQUCH</name>
<dbReference type="GO" id="GO:0004867">
    <property type="term" value="F:serine-type endopeptidase inhibitor activity"/>
    <property type="evidence" value="ECO:0007669"/>
    <property type="project" value="UniProtKB-KW"/>
</dbReference>
<evidence type="ECO:0000256" key="2">
    <source>
        <dbReference type="ARBA" id="ARBA00022900"/>
    </source>
</evidence>
<dbReference type="CDD" id="cd22622">
    <property type="entry name" value="Kunitz_HAI2_2-like"/>
    <property type="match status" value="1"/>
</dbReference>
<evidence type="ECO:0000313" key="6">
    <source>
        <dbReference type="Ensembl" id="ENSACCP00020017964.1"/>
    </source>
</evidence>
<protein>
    <recommendedName>
        <fullName evidence="5">BPTI/Kunitz inhibitor domain-containing protein</fullName>
    </recommendedName>
</protein>
<keyword evidence="1" id="KW-0646">Protease inhibitor</keyword>
<dbReference type="PANTHER" id="PTHR47247:SF1">
    <property type="entry name" value="KUNITZ-TYPE PROTEASE INHIBITOR 2"/>
    <property type="match status" value="1"/>
</dbReference>
<dbReference type="InterPro" id="IPR020901">
    <property type="entry name" value="Prtase_inh_Kunz-CS"/>
</dbReference>
<evidence type="ECO:0000256" key="1">
    <source>
        <dbReference type="ARBA" id="ARBA00022690"/>
    </source>
</evidence>
<dbReference type="CDD" id="cd22621">
    <property type="entry name" value="Kunitz_HAI2_1-like"/>
    <property type="match status" value="1"/>
</dbReference>
<keyword evidence="4" id="KW-1133">Transmembrane helix</keyword>
<feature type="domain" description="BPTI/Kunitz inhibitor" evidence="5">
    <location>
        <begin position="61"/>
        <end position="111"/>
    </location>
</feature>
<dbReference type="Ensembl" id="ENSACCT00020018747.1">
    <property type="protein sequence ID" value="ENSACCP00020017964.1"/>
    <property type="gene ID" value="ENSACCG00020012342.1"/>
</dbReference>
<keyword evidence="4" id="KW-0472">Membrane</keyword>
<accession>A0A663F0Q3</accession>
<dbReference type="InterPro" id="IPR036880">
    <property type="entry name" value="Kunitz_BPTI_sf"/>
</dbReference>
<reference evidence="6" key="1">
    <citation type="submission" date="2025-08" db="UniProtKB">
        <authorList>
            <consortium name="Ensembl"/>
        </authorList>
    </citation>
    <scope>IDENTIFICATION</scope>
</reference>
<dbReference type="SMART" id="SM00131">
    <property type="entry name" value="KU"/>
    <property type="match status" value="2"/>
</dbReference>
<dbReference type="AlphaFoldDB" id="A0A663F0Q3"/>
<dbReference type="Pfam" id="PF00014">
    <property type="entry name" value="Kunitz_BPTI"/>
    <property type="match status" value="2"/>
</dbReference>
<keyword evidence="2" id="KW-0722">Serine protease inhibitor</keyword>
<keyword evidence="3" id="KW-1015">Disulfide bond</keyword>
<sequence>MPLRGCTPPCDPIWGVPPHVMERREVAKGVVLRRRISVKPEFGDLGLVLSKTGSFWLFELCSLPKVVGQCRASMPRWWFNISGGSCQSFVFGGCKGNANNFLTERECQESCILGGVPKKPEHRAEQTKADSTYDAYCTVPRVTGPCRASFLRWYYSPANQTCRQFIYGGCRGNKNNYQHEEECLKRCSPKPEDTGGTGANFRSDLLSTKVLALGVLLAVLAAILLGYVTDVALKTCRRKPELPGVGTGWSPSDDKEYLMSNAYTL</sequence>